<feature type="binding site" evidence="3">
    <location>
        <position position="82"/>
    </location>
    <ligand>
        <name>Zn(2+)</name>
        <dbReference type="ChEBI" id="CHEBI:29105"/>
        <label>1</label>
        <note>catalytic</note>
    </ligand>
</feature>
<protein>
    <submittedName>
        <fullName evidence="4">Class II fructose-bisphosphate aldolase</fullName>
    </submittedName>
</protein>
<evidence type="ECO:0000313" key="5">
    <source>
        <dbReference type="Proteomes" id="UP000441354"/>
    </source>
</evidence>
<keyword evidence="3" id="KW-0862">Zinc</keyword>
<dbReference type="SUPFAM" id="SSF51569">
    <property type="entry name" value="Aldolase"/>
    <property type="match status" value="1"/>
</dbReference>
<dbReference type="OrthoDB" id="9803995at2"/>
<accession>A0A7V7UTC8</accession>
<dbReference type="Proteomes" id="UP000441354">
    <property type="component" value="Unassembled WGS sequence"/>
</dbReference>
<evidence type="ECO:0000313" key="4">
    <source>
        <dbReference type="EMBL" id="KAB2330039.1"/>
    </source>
</evidence>
<feature type="binding site" evidence="2">
    <location>
        <begin position="228"/>
        <end position="231"/>
    </location>
    <ligand>
        <name>dihydroxyacetone phosphate</name>
        <dbReference type="ChEBI" id="CHEBI:57642"/>
    </ligand>
</feature>
<comment type="cofactor">
    <cofactor evidence="3">
        <name>Zn(2+)</name>
        <dbReference type="ChEBI" id="CHEBI:29105"/>
    </cofactor>
    <text evidence="3">Binds 2 Zn(2+) ions per subunit. One is catalytic and the other provides a structural contribution.</text>
</comment>
<dbReference type="InterPro" id="IPR013785">
    <property type="entry name" value="Aldolase_TIM"/>
</dbReference>
<feature type="binding site" evidence="3">
    <location>
        <position position="133"/>
    </location>
    <ligand>
        <name>Zn(2+)</name>
        <dbReference type="ChEBI" id="CHEBI:29105"/>
        <label>2</label>
    </ligand>
</feature>
<dbReference type="Pfam" id="PF01116">
    <property type="entry name" value="F_bP_aldolase"/>
    <property type="match status" value="1"/>
</dbReference>
<dbReference type="GO" id="GO:0016832">
    <property type="term" value="F:aldehyde-lyase activity"/>
    <property type="evidence" value="ECO:0007669"/>
    <property type="project" value="InterPro"/>
</dbReference>
<dbReference type="CDD" id="cd00947">
    <property type="entry name" value="TBP_aldolase_IIB"/>
    <property type="match status" value="1"/>
</dbReference>
<feature type="active site" description="Proton donor" evidence="1">
    <location>
        <position position="81"/>
    </location>
</feature>
<dbReference type="InterPro" id="IPR050246">
    <property type="entry name" value="Class_II_FBP_aldolase"/>
</dbReference>
<organism evidence="4 5">
    <name type="scientific">Bacillus mesophilum</name>
    <dbReference type="NCBI Taxonomy" id="1071718"/>
    <lineage>
        <taxon>Bacteria</taxon>
        <taxon>Bacillati</taxon>
        <taxon>Bacillota</taxon>
        <taxon>Bacilli</taxon>
        <taxon>Bacillales</taxon>
        <taxon>Bacillaceae</taxon>
        <taxon>Bacillus</taxon>
    </lineage>
</organism>
<dbReference type="AlphaFoldDB" id="A0A7V7UTC8"/>
<dbReference type="GO" id="GO:0005975">
    <property type="term" value="P:carbohydrate metabolic process"/>
    <property type="evidence" value="ECO:0007669"/>
    <property type="project" value="InterPro"/>
</dbReference>
<dbReference type="PIRSF" id="PIRSF001359">
    <property type="entry name" value="F_bP_aldolase_II"/>
    <property type="match status" value="1"/>
</dbReference>
<dbReference type="Gene3D" id="3.20.20.70">
    <property type="entry name" value="Aldolase class I"/>
    <property type="match status" value="1"/>
</dbReference>
<feature type="binding site" evidence="3">
    <location>
        <position position="178"/>
    </location>
    <ligand>
        <name>Zn(2+)</name>
        <dbReference type="ChEBI" id="CHEBI:29105"/>
        <label>1</label>
        <note>catalytic</note>
    </ligand>
</feature>
<keyword evidence="5" id="KW-1185">Reference proteome</keyword>
<evidence type="ECO:0000256" key="1">
    <source>
        <dbReference type="PIRSR" id="PIRSR001359-1"/>
    </source>
</evidence>
<evidence type="ECO:0000256" key="2">
    <source>
        <dbReference type="PIRSR" id="PIRSR001359-2"/>
    </source>
</evidence>
<feature type="binding site" evidence="3">
    <location>
        <position position="206"/>
    </location>
    <ligand>
        <name>Zn(2+)</name>
        <dbReference type="ChEBI" id="CHEBI:29105"/>
        <label>1</label>
        <note>catalytic</note>
    </ligand>
</feature>
<keyword evidence="3" id="KW-0479">Metal-binding</keyword>
<feature type="binding site" evidence="3">
    <location>
        <position position="103"/>
    </location>
    <ligand>
        <name>Zn(2+)</name>
        <dbReference type="ChEBI" id="CHEBI:29105"/>
        <label>2</label>
    </ligand>
</feature>
<dbReference type="RefSeq" id="WP_151575798.1">
    <property type="nucleotide sequence ID" value="NZ_WBOT01000009.1"/>
</dbReference>
<dbReference type="GO" id="GO:0008270">
    <property type="term" value="F:zinc ion binding"/>
    <property type="evidence" value="ECO:0007669"/>
    <property type="project" value="InterPro"/>
</dbReference>
<comment type="caution">
    <text evidence="4">The sequence shown here is derived from an EMBL/GenBank/DDBJ whole genome shotgun (WGS) entry which is preliminary data.</text>
</comment>
<sequence>MFTTTKKLLQLAEETNSAIAAFNCYNAETAQAAIQAGERANKGVIIAYGERYKDYMNLEAFAAFTKSLAEQASIPVALHLDHSYEISTIERAIASGFSSVMYDGSALSLEENVKTTKHVVEMAHAAGVFVEAEIGSMAKGDFSDEEEGDGKLTDPDEAISFVKETNVDFLAASIGTVHGMYKGEPKLDHQLLKTIAESIQIPLVLHGGSGTPEDQVLKAINLGIRKINVNTEVSLAAVTEIANQLNEQPQIHLSNLMTAAQDVMAEQMYQIIELYKNK</sequence>
<proteinExistence type="predicted"/>
<dbReference type="NCBIfam" id="TIGR00167">
    <property type="entry name" value="cbbA"/>
    <property type="match status" value="1"/>
</dbReference>
<feature type="binding site" evidence="2">
    <location>
        <begin position="207"/>
        <end position="209"/>
    </location>
    <ligand>
        <name>dihydroxyacetone phosphate</name>
        <dbReference type="ChEBI" id="CHEBI:57642"/>
    </ligand>
</feature>
<reference evidence="4 5" key="1">
    <citation type="journal article" date="2014" name="Arch. Microbiol.">
        <title>Bacillus mesophilum sp. nov., strain IITR-54T, a novel 4-chlorobiphenyl dechlorinating bacterium.</title>
        <authorList>
            <person name="Manickam N."/>
            <person name="Singh N.K."/>
            <person name="Bajaj A."/>
            <person name="Kumar R.M."/>
            <person name="Kaur G."/>
            <person name="Kaur N."/>
            <person name="Bala M."/>
            <person name="Kumar A."/>
            <person name="Mayilraj S."/>
        </authorList>
    </citation>
    <scope>NUCLEOTIDE SEQUENCE [LARGE SCALE GENOMIC DNA]</scope>
    <source>
        <strain evidence="4 5">IITR-54</strain>
    </source>
</reference>
<evidence type="ECO:0000256" key="3">
    <source>
        <dbReference type="PIRSR" id="PIRSR001359-3"/>
    </source>
</evidence>
<name>A0A7V7UTC8_9BACI</name>
<feature type="binding site" evidence="2">
    <location>
        <position position="179"/>
    </location>
    <ligand>
        <name>dihydroxyacetone phosphate</name>
        <dbReference type="ChEBI" id="CHEBI:57642"/>
    </ligand>
</feature>
<dbReference type="PANTHER" id="PTHR30304">
    <property type="entry name" value="D-TAGATOSE-1,6-BISPHOSPHATE ALDOLASE"/>
    <property type="match status" value="1"/>
</dbReference>
<dbReference type="InterPro" id="IPR000771">
    <property type="entry name" value="FBA_II"/>
</dbReference>
<dbReference type="PANTHER" id="PTHR30304:SF0">
    <property type="entry name" value="D-TAGATOSE-1,6-BISPHOSPHATE ALDOLASE SUBUNIT GATY-RELATED"/>
    <property type="match status" value="1"/>
</dbReference>
<gene>
    <name evidence="4" type="ORF">F7732_19850</name>
</gene>
<dbReference type="EMBL" id="WBOT01000009">
    <property type="protein sequence ID" value="KAB2330039.1"/>
    <property type="molecule type" value="Genomic_DNA"/>
</dbReference>